<feature type="transmembrane region" description="Helical" evidence="10">
    <location>
        <begin position="55"/>
        <end position="78"/>
    </location>
</feature>
<keyword evidence="11" id="KW-0496">Mitochondrion</keyword>
<dbReference type="AlphaFoldDB" id="D1FMY5"/>
<protein>
    <recommendedName>
        <fullName evidence="3">NADH-ubiquinone oxidoreductase chain 4L</fullName>
    </recommendedName>
    <alternativeName>
        <fullName evidence="9">NADH dehydrogenase subunit 4L</fullName>
    </alternativeName>
</protein>
<dbReference type="Pfam" id="PF00420">
    <property type="entry name" value="Oxidored_q2"/>
    <property type="match status" value="1"/>
</dbReference>
<evidence type="ECO:0000256" key="2">
    <source>
        <dbReference type="ARBA" id="ARBA00010519"/>
    </source>
</evidence>
<accession>D1FMY5</accession>
<geneLocation type="mitochondrion" evidence="11"/>
<comment type="similarity">
    <text evidence="2">Belongs to the complex I subunit 4L family.</text>
</comment>
<evidence type="ECO:0000256" key="9">
    <source>
        <dbReference type="ARBA" id="ARBA00031586"/>
    </source>
</evidence>
<keyword evidence="4 10" id="KW-0812">Transmembrane</keyword>
<evidence type="ECO:0000256" key="1">
    <source>
        <dbReference type="ARBA" id="ARBA00004141"/>
    </source>
</evidence>
<dbReference type="CTD" id="4539"/>
<dbReference type="Gene3D" id="1.10.287.3510">
    <property type="match status" value="1"/>
</dbReference>
<feature type="transmembrane region" description="Helical" evidence="10">
    <location>
        <begin position="23"/>
        <end position="43"/>
    </location>
</feature>
<keyword evidence="5" id="KW-1278">Translocase</keyword>
<organism evidence="11">
    <name type="scientific">Whitmania pigra</name>
    <name type="common">Leech</name>
    <dbReference type="NCBI Taxonomy" id="486152"/>
    <lineage>
        <taxon>Eukaryota</taxon>
        <taxon>Metazoa</taxon>
        <taxon>Spiralia</taxon>
        <taxon>Lophotrochozoa</taxon>
        <taxon>Annelida</taxon>
        <taxon>Clitellata</taxon>
        <taxon>Hirudinea</taxon>
        <taxon>Hirudinida</taxon>
        <taxon>Hirudiniformes</taxon>
        <taxon>Haemopidae</taxon>
        <taxon>Whitmania</taxon>
    </lineage>
</organism>
<evidence type="ECO:0000256" key="7">
    <source>
        <dbReference type="ARBA" id="ARBA00023027"/>
    </source>
</evidence>
<dbReference type="RefSeq" id="YP_003331205.1">
    <property type="nucleotide sequence ID" value="NC_013569.1"/>
</dbReference>
<dbReference type="GO" id="GO:0016020">
    <property type="term" value="C:membrane"/>
    <property type="evidence" value="ECO:0007669"/>
    <property type="project" value="UniProtKB-SubCell"/>
</dbReference>
<keyword evidence="6 10" id="KW-1133">Transmembrane helix</keyword>
<evidence type="ECO:0000256" key="4">
    <source>
        <dbReference type="ARBA" id="ARBA00022692"/>
    </source>
</evidence>
<evidence type="ECO:0000256" key="10">
    <source>
        <dbReference type="SAM" id="Phobius"/>
    </source>
</evidence>
<keyword evidence="8 10" id="KW-0472">Membrane</keyword>
<name>D1FMY5_WHIPI</name>
<dbReference type="EMBL" id="EU304459">
    <property type="protein sequence ID" value="ABX79785.1"/>
    <property type="molecule type" value="Genomic_DNA"/>
</dbReference>
<dbReference type="InterPro" id="IPR039428">
    <property type="entry name" value="NUOK/Mnh_C1-like"/>
</dbReference>
<dbReference type="GeneID" id="8656216"/>
<comment type="subcellular location">
    <subcellularLocation>
        <location evidence="1">Membrane</location>
        <topology evidence="1">Multi-pass membrane protein</topology>
    </subcellularLocation>
</comment>
<evidence type="ECO:0000256" key="8">
    <source>
        <dbReference type="ARBA" id="ARBA00023136"/>
    </source>
</evidence>
<evidence type="ECO:0000256" key="5">
    <source>
        <dbReference type="ARBA" id="ARBA00022967"/>
    </source>
</evidence>
<evidence type="ECO:0000313" key="11">
    <source>
        <dbReference type="EMBL" id="ABX79785.1"/>
    </source>
</evidence>
<reference evidence="11" key="1">
    <citation type="submission" date="2007-11" db="EMBL/GenBank/DDBJ databases">
        <title>The complete nucleotide sequences of a respensitive leech of Hirudinea (Whitmania pigra).</title>
        <authorList>
            <person name="Wu Z."/>
            <person name="Shen X."/>
            <person name="Sun M."/>
            <person name="Ren J."/>
            <person name="Liu B."/>
        </authorList>
    </citation>
    <scope>NUCLEOTIDE SEQUENCE</scope>
</reference>
<sequence>MLYVLLLIVPIMCVVNVVFHATSLLMILLSLEAMMLSVMFMLIGSSMFIEMSIPMISVMVLSVSACETSLGLSILVIMSRSYGSDMVNLLSMSKC</sequence>
<proteinExistence type="inferred from homology"/>
<gene>
    <name evidence="11" type="primary">ND4L</name>
</gene>
<evidence type="ECO:0000256" key="6">
    <source>
        <dbReference type="ARBA" id="ARBA00022989"/>
    </source>
</evidence>
<evidence type="ECO:0000256" key="3">
    <source>
        <dbReference type="ARBA" id="ARBA00016612"/>
    </source>
</evidence>
<keyword evidence="7" id="KW-0520">NAD</keyword>